<sequence length="238" mass="26750">MLNTSTISPATARLYGLEPNALVEITSPYHKQETRFKLEAKTALAFEAMAAKAALEGIHLAICSAYRPFDRQLAIWNTKASGKRVVLDACEQPIDIEGLSDDQLIDLILLWSALPGASRHHWGTDIDVFDANQIDVKALRLIEAEYIEGGPCAKLHSWLKENARDFGFYFPFQRGQSAVSAEPWHISYFPVSQLLLPQFDTHELAILLKNSDMLLKDAVLTRLNTLVDEYVRRIAKPE</sequence>
<dbReference type="Proteomes" id="UP000827084">
    <property type="component" value="Chromosome"/>
</dbReference>
<reference evidence="2 3" key="1">
    <citation type="submission" date="2021-08" db="EMBL/GenBank/DDBJ databases">
        <title>Shewanella putrefaciens YZ-J, complete genome.</title>
        <authorList>
            <person name="Yi Z."/>
        </authorList>
    </citation>
    <scope>NUCLEOTIDE SEQUENCE [LARGE SCALE GENOMIC DNA]</scope>
    <source>
        <strain evidence="2 3">YZ-J</strain>
    </source>
</reference>
<dbReference type="EMBL" id="CP080635">
    <property type="protein sequence ID" value="QYX71204.1"/>
    <property type="molecule type" value="Genomic_DNA"/>
</dbReference>
<protein>
    <submittedName>
        <fullName evidence="2">M15 family metallopeptidase</fullName>
    </submittedName>
</protein>
<proteinExistence type="predicted"/>
<dbReference type="Pfam" id="PF02557">
    <property type="entry name" value="VanY"/>
    <property type="match status" value="1"/>
</dbReference>
<feature type="domain" description="D-alanyl-D-alanine carboxypeptidase-like core" evidence="1">
    <location>
        <begin position="37"/>
        <end position="190"/>
    </location>
</feature>
<dbReference type="RefSeq" id="WP_061783297.1">
    <property type="nucleotide sequence ID" value="NZ_BMPK01000003.1"/>
</dbReference>
<dbReference type="GeneID" id="67443658"/>
<keyword evidence="3" id="KW-1185">Reference proteome</keyword>
<organism evidence="2 3">
    <name type="scientific">Shewanella putrefaciens</name>
    <name type="common">Pseudomonas putrefaciens</name>
    <dbReference type="NCBI Taxonomy" id="24"/>
    <lineage>
        <taxon>Bacteria</taxon>
        <taxon>Pseudomonadati</taxon>
        <taxon>Pseudomonadota</taxon>
        <taxon>Gammaproteobacteria</taxon>
        <taxon>Alteromonadales</taxon>
        <taxon>Shewanellaceae</taxon>
        <taxon>Shewanella</taxon>
    </lineage>
</organism>
<evidence type="ECO:0000313" key="3">
    <source>
        <dbReference type="Proteomes" id="UP000827084"/>
    </source>
</evidence>
<evidence type="ECO:0000259" key="1">
    <source>
        <dbReference type="Pfam" id="PF02557"/>
    </source>
</evidence>
<dbReference type="InterPro" id="IPR003709">
    <property type="entry name" value="VanY-like_core_dom"/>
</dbReference>
<dbReference type="InterPro" id="IPR009045">
    <property type="entry name" value="Zn_M74/Hedgehog-like"/>
</dbReference>
<dbReference type="PANTHER" id="PTHR34385:SF1">
    <property type="entry name" value="PEPTIDOGLYCAN L-ALANYL-D-GLUTAMATE ENDOPEPTIDASE CWLK"/>
    <property type="match status" value="1"/>
</dbReference>
<dbReference type="PANTHER" id="PTHR34385">
    <property type="entry name" value="D-ALANYL-D-ALANINE CARBOXYPEPTIDASE"/>
    <property type="match status" value="1"/>
</dbReference>
<dbReference type="Gene3D" id="3.30.1380.10">
    <property type="match status" value="1"/>
</dbReference>
<gene>
    <name evidence="2" type="ORF">K3G22_10320</name>
</gene>
<name>A0ABX8X796_SHEPU</name>
<evidence type="ECO:0000313" key="2">
    <source>
        <dbReference type="EMBL" id="QYX71204.1"/>
    </source>
</evidence>
<dbReference type="InterPro" id="IPR052179">
    <property type="entry name" value="DD-CPase-like"/>
</dbReference>
<accession>A0ABX8X796</accession>
<dbReference type="SUPFAM" id="SSF55166">
    <property type="entry name" value="Hedgehog/DD-peptidase"/>
    <property type="match status" value="1"/>
</dbReference>
<dbReference type="CDD" id="cd14847">
    <property type="entry name" value="DD-carboxypeptidase_like"/>
    <property type="match status" value="1"/>
</dbReference>